<dbReference type="OrthoDB" id="6012738at2759"/>
<evidence type="ECO:0000313" key="2">
    <source>
        <dbReference type="Proteomes" id="UP001163046"/>
    </source>
</evidence>
<dbReference type="AlphaFoldDB" id="A0A9W9ZQ11"/>
<sequence>MAAPFIIQAKDNILQCLMMDNEDAWMYYHDDVVEKIDLTNVLKTSESGLQRSCFKLSNSWEAYVTELPKFPWTSMYLTSLELEGLSEIVEAEQLQDRIMYATYYGPNGLKWKDFSDRDNAENIEPVQ</sequence>
<organism evidence="1 2">
    <name type="scientific">Desmophyllum pertusum</name>
    <dbReference type="NCBI Taxonomy" id="174260"/>
    <lineage>
        <taxon>Eukaryota</taxon>
        <taxon>Metazoa</taxon>
        <taxon>Cnidaria</taxon>
        <taxon>Anthozoa</taxon>
        <taxon>Hexacorallia</taxon>
        <taxon>Scleractinia</taxon>
        <taxon>Caryophylliina</taxon>
        <taxon>Caryophylliidae</taxon>
        <taxon>Desmophyllum</taxon>
    </lineage>
</organism>
<dbReference type="EMBL" id="MU825879">
    <property type="protein sequence ID" value="KAJ7385701.1"/>
    <property type="molecule type" value="Genomic_DNA"/>
</dbReference>
<proteinExistence type="predicted"/>
<comment type="caution">
    <text evidence="1">The sequence shown here is derived from an EMBL/GenBank/DDBJ whole genome shotgun (WGS) entry which is preliminary data.</text>
</comment>
<accession>A0A9W9ZQ11</accession>
<evidence type="ECO:0000313" key="1">
    <source>
        <dbReference type="EMBL" id="KAJ7385701.1"/>
    </source>
</evidence>
<dbReference type="Proteomes" id="UP001163046">
    <property type="component" value="Unassembled WGS sequence"/>
</dbReference>
<protein>
    <submittedName>
        <fullName evidence="1">Uncharacterized protein</fullName>
    </submittedName>
</protein>
<gene>
    <name evidence="1" type="ORF">OS493_013729</name>
</gene>
<reference evidence="1" key="1">
    <citation type="submission" date="2023-01" db="EMBL/GenBank/DDBJ databases">
        <title>Genome assembly of the deep-sea coral Lophelia pertusa.</title>
        <authorList>
            <person name="Herrera S."/>
            <person name="Cordes E."/>
        </authorList>
    </citation>
    <scope>NUCLEOTIDE SEQUENCE</scope>
    <source>
        <strain evidence="1">USNM1676648</strain>
        <tissue evidence="1">Polyp</tissue>
    </source>
</reference>
<keyword evidence="2" id="KW-1185">Reference proteome</keyword>
<name>A0A9W9ZQ11_9CNID</name>